<dbReference type="GO" id="GO:0005829">
    <property type="term" value="C:cytosol"/>
    <property type="evidence" value="ECO:0007669"/>
    <property type="project" value="TreeGrafter"/>
</dbReference>
<organism evidence="4 5">
    <name type="scientific">Tetranychus urticae</name>
    <name type="common">Two-spotted spider mite</name>
    <dbReference type="NCBI Taxonomy" id="32264"/>
    <lineage>
        <taxon>Eukaryota</taxon>
        <taxon>Metazoa</taxon>
        <taxon>Ecdysozoa</taxon>
        <taxon>Arthropoda</taxon>
        <taxon>Chelicerata</taxon>
        <taxon>Arachnida</taxon>
        <taxon>Acari</taxon>
        <taxon>Acariformes</taxon>
        <taxon>Trombidiformes</taxon>
        <taxon>Prostigmata</taxon>
        <taxon>Eleutherengona</taxon>
        <taxon>Raphignathae</taxon>
        <taxon>Tetranychoidea</taxon>
        <taxon>Tetranychidae</taxon>
        <taxon>Tetranychus</taxon>
    </lineage>
</organism>
<dbReference type="Pfam" id="PF08652">
    <property type="entry name" value="RAI1"/>
    <property type="match status" value="1"/>
</dbReference>
<keyword evidence="2" id="KW-0547">Nucleotide-binding</keyword>
<accession>T1KUD2</accession>
<feature type="domain" description="RAI1-like" evidence="3">
    <location>
        <begin position="29"/>
        <end position="341"/>
    </location>
</feature>
<dbReference type="EnsemblMetazoa" id="tetur21g03000.1">
    <property type="protein sequence ID" value="tetur21g03000.1"/>
    <property type="gene ID" value="tetur21g03000"/>
</dbReference>
<reference evidence="5" key="1">
    <citation type="submission" date="2011-08" db="EMBL/GenBank/DDBJ databases">
        <authorList>
            <person name="Rombauts S."/>
        </authorList>
    </citation>
    <scope>NUCLEOTIDE SEQUENCE</scope>
    <source>
        <strain evidence="5">London</strain>
    </source>
</reference>
<comment type="function">
    <text evidence="2">Decapping enzyme for NAD-capped RNAs: specifically hydrolyzes the nicotinamide adenine dinucleotide (NAD) cap from a subset of RNAs by removing the entire NAD moiety from the 5'-end of an NAD-capped RNA.</text>
</comment>
<keyword evidence="2" id="KW-0378">Hydrolase</keyword>
<dbReference type="HOGENOM" id="CLU_067939_0_0_1"/>
<dbReference type="OMA" id="GRITTNH"/>
<dbReference type="InterPro" id="IPR039039">
    <property type="entry name" value="RAI1-like_fam"/>
</dbReference>
<keyword evidence="5" id="KW-1185">Reference proteome</keyword>
<keyword evidence="2" id="KW-0540">Nuclease</keyword>
<dbReference type="GO" id="GO:0046872">
    <property type="term" value="F:metal ion binding"/>
    <property type="evidence" value="ECO:0007669"/>
    <property type="project" value="UniProtKB-KW"/>
</dbReference>
<dbReference type="OrthoDB" id="5853397at2759"/>
<proteinExistence type="inferred from homology"/>
<protein>
    <recommendedName>
        <fullName evidence="2">Decapping nuclease</fullName>
        <ecNumber evidence="2">3.6.1.-</ecNumber>
    </recommendedName>
</protein>
<keyword evidence="2" id="KW-0479">Metal-binding</keyword>
<dbReference type="KEGG" id="tut:107367152"/>
<dbReference type="GO" id="GO:0034353">
    <property type="term" value="F:mRNA 5'-diphosphatase activity"/>
    <property type="evidence" value="ECO:0007669"/>
    <property type="project" value="TreeGrafter"/>
</dbReference>
<dbReference type="Proteomes" id="UP000015104">
    <property type="component" value="Unassembled WGS sequence"/>
</dbReference>
<dbReference type="GO" id="GO:0003723">
    <property type="term" value="F:RNA binding"/>
    <property type="evidence" value="ECO:0007669"/>
    <property type="project" value="UniProtKB-KW"/>
</dbReference>
<dbReference type="PANTHER" id="PTHR12395:SF9">
    <property type="entry name" value="DECAPPING AND EXORIBONUCLEASE PROTEIN"/>
    <property type="match status" value="1"/>
</dbReference>
<dbReference type="GO" id="GO:0000956">
    <property type="term" value="P:nuclear-transcribed mRNA catabolic process"/>
    <property type="evidence" value="ECO:0007669"/>
    <property type="project" value="TreeGrafter"/>
</dbReference>
<dbReference type="GO" id="GO:0004518">
    <property type="term" value="F:nuclease activity"/>
    <property type="evidence" value="ECO:0007669"/>
    <property type="project" value="UniProtKB-KW"/>
</dbReference>
<comment type="similarity">
    <text evidence="1 2">Belongs to the DXO/Dom3Z family.</text>
</comment>
<sequence>MIQLNQVTLSLQELNLGRITTNHNICLDEPKRLGYFSSYYDNENKCVYCPDKSALRYLDLPDPVNINCLQGYDSNVKYGNKGSKGTNLLRWILENETIVRNFTYDFICSNGLLKDLMVSSYYDFDWNLCAAKIKGKIILNRVDSIEKKENVEFQSEKNKKSTYVALNLQSLITKNNNHSHCTSARDEDAFFGVSHTKIGLHQILHSGYLDCVESEQEMSKSFDDMKFVLVKKYNAPRVSHTSLHANTWWSLAKLAGVDTIVRAKCEQDFTVENIDKLQVERLINKHRQMIFVTSLDLILSHLKSVVTEENKCYNFNFNGKNKRLTGYMTMDLDDNLIPSWYINEQLPLEA</sequence>
<dbReference type="EMBL" id="CAEY01000552">
    <property type="status" value="NOT_ANNOTATED_CDS"/>
    <property type="molecule type" value="Genomic_DNA"/>
</dbReference>
<dbReference type="PANTHER" id="PTHR12395">
    <property type="entry name" value="DOM-3 RELATED"/>
    <property type="match status" value="1"/>
</dbReference>
<evidence type="ECO:0000256" key="2">
    <source>
        <dbReference type="RuleBase" id="RU367113"/>
    </source>
</evidence>
<gene>
    <name evidence="4" type="primary">107367152</name>
</gene>
<keyword evidence="2" id="KW-0539">Nucleus</keyword>
<evidence type="ECO:0000256" key="1">
    <source>
        <dbReference type="ARBA" id="ARBA00006562"/>
    </source>
</evidence>
<comment type="cofactor">
    <cofactor evidence="2">
        <name>a divalent metal cation</name>
        <dbReference type="ChEBI" id="CHEBI:60240"/>
    </cofactor>
</comment>
<evidence type="ECO:0000313" key="5">
    <source>
        <dbReference type="Proteomes" id="UP000015104"/>
    </source>
</evidence>
<dbReference type="EC" id="3.6.1.-" evidence="2"/>
<reference evidence="4" key="2">
    <citation type="submission" date="2015-06" db="UniProtKB">
        <authorList>
            <consortium name="EnsemblMetazoa"/>
        </authorList>
    </citation>
    <scope>IDENTIFICATION</scope>
</reference>
<dbReference type="GO" id="GO:0005634">
    <property type="term" value="C:nucleus"/>
    <property type="evidence" value="ECO:0007669"/>
    <property type="project" value="UniProtKB-SubCell"/>
</dbReference>
<keyword evidence="2" id="KW-0694">RNA-binding</keyword>
<dbReference type="GO" id="GO:0000166">
    <property type="term" value="F:nucleotide binding"/>
    <property type="evidence" value="ECO:0007669"/>
    <property type="project" value="UniProtKB-KW"/>
</dbReference>
<dbReference type="GO" id="GO:0110155">
    <property type="term" value="P:NAD-cap decapping"/>
    <property type="evidence" value="ECO:0007669"/>
    <property type="project" value="TreeGrafter"/>
</dbReference>
<evidence type="ECO:0000313" key="4">
    <source>
        <dbReference type="EnsemblMetazoa" id="tetur21g03000.1"/>
    </source>
</evidence>
<comment type="subcellular location">
    <subcellularLocation>
        <location evidence="2">Nucleus</location>
    </subcellularLocation>
</comment>
<dbReference type="InterPro" id="IPR013961">
    <property type="entry name" value="RAI1"/>
</dbReference>
<evidence type="ECO:0000259" key="3">
    <source>
        <dbReference type="Pfam" id="PF08652"/>
    </source>
</evidence>
<dbReference type="AlphaFoldDB" id="T1KUD2"/>
<name>T1KUD2_TETUR</name>